<dbReference type="Proteomes" id="UP000231553">
    <property type="component" value="Unassembled WGS sequence"/>
</dbReference>
<accession>A0A2M8J4T9</accession>
<reference evidence="1 2" key="1">
    <citation type="journal article" date="2018" name="Int. J. Syst. Evol. Microbiol.">
        <title>Pseudooceanicola lipolyticus sp. nov., a marine alphaproteobacterium, reclassification of Oceanicola flagellatus as Pseudooceanicola flagellatus comb. nov. and emended description of the genus Pseudooceanicola.</title>
        <authorList>
            <person name="Huang M.-M."/>
            <person name="Guo L.-L."/>
            <person name="Wu Y.-H."/>
            <person name="Lai Q.-L."/>
            <person name="Shao Z.-Z."/>
            <person name="Wang C.-S."/>
            <person name="Wu M."/>
            <person name="Xu X.-W."/>
        </authorList>
    </citation>
    <scope>NUCLEOTIDE SEQUENCE [LARGE SCALE GENOMIC DNA]</scope>
    <source>
        <strain evidence="1 2">157</strain>
    </source>
</reference>
<evidence type="ECO:0000313" key="1">
    <source>
        <dbReference type="EMBL" id="PJE37790.1"/>
    </source>
</evidence>
<keyword evidence="2" id="KW-1185">Reference proteome</keyword>
<sequence>MGQNPPPTPTTRGPYFIDIRINAAHLPGGVLGDFARNWWYAESSGPLFYIEPTAGKYRSVKGYQEHPNPNGWFDTWNNKYKEVSFQFSGTKIVSWDIKADGDYTSQGAWVTDQGDRFSIWNIDYTTWESQVPGSWQLINVTEVPLPASGLLLMGGIGLLAARRRFKPAKRR</sequence>
<dbReference type="EMBL" id="PGTB01000009">
    <property type="protein sequence ID" value="PJE37790.1"/>
    <property type="molecule type" value="Genomic_DNA"/>
</dbReference>
<name>A0A2M8J4T9_9RHOB</name>
<comment type="caution">
    <text evidence="1">The sequence shown here is derived from an EMBL/GenBank/DDBJ whole genome shotgun (WGS) entry which is preliminary data.</text>
</comment>
<gene>
    <name evidence="1" type="ORF">CVM52_05320</name>
</gene>
<protein>
    <recommendedName>
        <fullName evidence="3">PEP-CTERM protein-sorting domain-containing protein</fullName>
    </recommendedName>
</protein>
<evidence type="ECO:0008006" key="3">
    <source>
        <dbReference type="Google" id="ProtNLM"/>
    </source>
</evidence>
<organism evidence="1 2">
    <name type="scientific">Pseudooceanicola lipolyticus</name>
    <dbReference type="NCBI Taxonomy" id="2029104"/>
    <lineage>
        <taxon>Bacteria</taxon>
        <taxon>Pseudomonadati</taxon>
        <taxon>Pseudomonadota</taxon>
        <taxon>Alphaproteobacteria</taxon>
        <taxon>Rhodobacterales</taxon>
        <taxon>Paracoccaceae</taxon>
        <taxon>Pseudooceanicola</taxon>
    </lineage>
</organism>
<dbReference type="AlphaFoldDB" id="A0A2M8J4T9"/>
<evidence type="ECO:0000313" key="2">
    <source>
        <dbReference type="Proteomes" id="UP000231553"/>
    </source>
</evidence>
<proteinExistence type="predicted"/>